<dbReference type="GO" id="GO:0020037">
    <property type="term" value="F:heme binding"/>
    <property type="evidence" value="ECO:0007669"/>
    <property type="project" value="InterPro"/>
</dbReference>
<evidence type="ECO:0000313" key="9">
    <source>
        <dbReference type="Proteomes" id="UP000190539"/>
    </source>
</evidence>
<comment type="similarity">
    <text evidence="1 7">Belongs to the cytochrome P450 family.</text>
</comment>
<dbReference type="Proteomes" id="UP000190539">
    <property type="component" value="Unassembled WGS sequence"/>
</dbReference>
<evidence type="ECO:0000256" key="3">
    <source>
        <dbReference type="ARBA" id="ARBA00022723"/>
    </source>
</evidence>
<organism evidence="8 9">
    <name type="scientific">Streptomyces tsukubensis</name>
    <dbReference type="NCBI Taxonomy" id="83656"/>
    <lineage>
        <taxon>Bacteria</taxon>
        <taxon>Bacillati</taxon>
        <taxon>Actinomycetota</taxon>
        <taxon>Actinomycetes</taxon>
        <taxon>Kitasatosporales</taxon>
        <taxon>Streptomycetaceae</taxon>
        <taxon>Streptomyces</taxon>
    </lineage>
</organism>
<dbReference type="AlphaFoldDB" id="A0A1V4A3B5"/>
<dbReference type="GO" id="GO:0016705">
    <property type="term" value="F:oxidoreductase activity, acting on paired donors, with incorporation or reduction of molecular oxygen"/>
    <property type="evidence" value="ECO:0007669"/>
    <property type="project" value="InterPro"/>
</dbReference>
<evidence type="ECO:0000256" key="7">
    <source>
        <dbReference type="RuleBase" id="RU000461"/>
    </source>
</evidence>
<reference evidence="8 9" key="1">
    <citation type="submission" date="2017-02" db="EMBL/GenBank/DDBJ databases">
        <title>Draft Genome Sequence of Streptomyces tsukubaensis F601, a Producer of the immunosuppressant tacrolimus FK506.</title>
        <authorList>
            <person name="Zong G."/>
            <person name="Zhong C."/>
            <person name="Fu J."/>
            <person name="Qin R."/>
            <person name="Cao G."/>
        </authorList>
    </citation>
    <scope>NUCLEOTIDE SEQUENCE [LARGE SCALE GENOMIC DNA]</scope>
    <source>
        <strain evidence="8 9">F601</strain>
    </source>
</reference>
<evidence type="ECO:0000256" key="2">
    <source>
        <dbReference type="ARBA" id="ARBA00022617"/>
    </source>
</evidence>
<dbReference type="PANTHER" id="PTHR46696:SF1">
    <property type="entry name" value="CYTOCHROME P450 YJIB-RELATED"/>
    <property type="match status" value="1"/>
</dbReference>
<dbReference type="GO" id="GO:0004497">
    <property type="term" value="F:monooxygenase activity"/>
    <property type="evidence" value="ECO:0007669"/>
    <property type="project" value="UniProtKB-KW"/>
</dbReference>
<comment type="caution">
    <text evidence="8">The sequence shown here is derived from an EMBL/GenBank/DDBJ whole genome shotgun (WGS) entry which is preliminary data.</text>
</comment>
<dbReference type="PROSITE" id="PS00086">
    <property type="entry name" value="CYTOCHROME_P450"/>
    <property type="match status" value="1"/>
</dbReference>
<keyword evidence="6 7" id="KW-0503">Monooxygenase</keyword>
<protein>
    <submittedName>
        <fullName evidence="8">Cytochrome</fullName>
    </submittedName>
</protein>
<dbReference type="PRINTS" id="PR00359">
    <property type="entry name" value="BP450"/>
</dbReference>
<dbReference type="InterPro" id="IPR001128">
    <property type="entry name" value="Cyt_P450"/>
</dbReference>
<dbReference type="RefSeq" id="WP_077972118.1">
    <property type="nucleotide sequence ID" value="NZ_CP045178.1"/>
</dbReference>
<dbReference type="Pfam" id="PF00067">
    <property type="entry name" value="p450"/>
    <property type="match status" value="1"/>
</dbReference>
<dbReference type="InterPro" id="IPR036396">
    <property type="entry name" value="Cyt_P450_sf"/>
</dbReference>
<keyword evidence="4 7" id="KW-0560">Oxidoreductase</keyword>
<dbReference type="GO" id="GO:0005506">
    <property type="term" value="F:iron ion binding"/>
    <property type="evidence" value="ECO:0007669"/>
    <property type="project" value="InterPro"/>
</dbReference>
<sequence>MTDTTHACPARSAEPLAYPFWTSEGLGLHPEYERLRDLPLTRVRLPYGEDAWLAIRLEDVRAVLSDPRFSLSEAVERDHPRIGPLPRTSNGLLGLDGPDHARLRALLAKEFTARRMEPKRERIHQIADTLLDRMEEKGPPADLIEDYALPLPMTLISELIGVPEADHPIVWKWVELVSSSHPDPAVIREHATEFFTQLHGWVEARRREPADDLLSALVRAQEEGAITGEELTALLNELLIGGFVTTTNQIGNFFSLLLLPGADGQDLLADLRADPGLIPKAVEEMLRYVPLLNGLTLPRYASEDVELGGVLVRAGEAIVVSQAAANRDPGIFPSPERLVLDRTRAAHISFGHGAHYCLGAHLARLELQIGLERVLTRMPALRLSVPEDQLRWRSKEFFTGLRALPVTW</sequence>
<evidence type="ECO:0000256" key="5">
    <source>
        <dbReference type="ARBA" id="ARBA00023004"/>
    </source>
</evidence>
<name>A0A1V4A3B5_9ACTN</name>
<keyword evidence="9" id="KW-1185">Reference proteome</keyword>
<evidence type="ECO:0000313" key="8">
    <source>
        <dbReference type="EMBL" id="OON73825.1"/>
    </source>
</evidence>
<dbReference type="OrthoDB" id="3218463at2"/>
<dbReference type="STRING" id="83656.B1H18_26510"/>
<dbReference type="Gene3D" id="1.10.630.10">
    <property type="entry name" value="Cytochrome P450"/>
    <property type="match status" value="1"/>
</dbReference>
<dbReference type="PANTHER" id="PTHR46696">
    <property type="entry name" value="P450, PUTATIVE (EUROFUNG)-RELATED"/>
    <property type="match status" value="1"/>
</dbReference>
<evidence type="ECO:0000256" key="4">
    <source>
        <dbReference type="ARBA" id="ARBA00023002"/>
    </source>
</evidence>
<dbReference type="FunFam" id="1.10.630.10:FF:000018">
    <property type="entry name" value="Cytochrome P450 monooxygenase"/>
    <property type="match status" value="1"/>
</dbReference>
<evidence type="ECO:0000256" key="1">
    <source>
        <dbReference type="ARBA" id="ARBA00010617"/>
    </source>
</evidence>
<dbReference type="SUPFAM" id="SSF48264">
    <property type="entry name" value="Cytochrome P450"/>
    <property type="match status" value="1"/>
</dbReference>
<dbReference type="EMBL" id="MVFC01000030">
    <property type="protein sequence ID" value="OON73825.1"/>
    <property type="molecule type" value="Genomic_DNA"/>
</dbReference>
<keyword evidence="3 7" id="KW-0479">Metal-binding</keyword>
<dbReference type="InterPro" id="IPR017972">
    <property type="entry name" value="Cyt_P450_CS"/>
</dbReference>
<proteinExistence type="inferred from homology"/>
<evidence type="ECO:0000256" key="6">
    <source>
        <dbReference type="ARBA" id="ARBA00023033"/>
    </source>
</evidence>
<dbReference type="CDD" id="cd11031">
    <property type="entry name" value="Cyp158A-like"/>
    <property type="match status" value="1"/>
</dbReference>
<keyword evidence="2 7" id="KW-0349">Heme</keyword>
<dbReference type="InterPro" id="IPR002397">
    <property type="entry name" value="Cyt_P450_B"/>
</dbReference>
<keyword evidence="5 7" id="KW-0408">Iron</keyword>
<accession>A0A1V4A3B5</accession>
<gene>
    <name evidence="8" type="ORF">B1H18_26510</name>
</gene>